<protein>
    <submittedName>
        <fullName evidence="2">DUF1940 domain-containing protein</fullName>
    </submittedName>
</protein>
<evidence type="ECO:0000313" key="1">
    <source>
        <dbReference type="EMBL" id="ARD85378.1"/>
    </source>
</evidence>
<accession>A0A1V0N5F7</accession>
<dbReference type="Proteomes" id="UP000546917">
    <property type="component" value="Unassembled WGS sequence"/>
</dbReference>
<dbReference type="Gene3D" id="1.20.1200.10">
    <property type="entry name" value="Cobalamin adenosyltransferase-like"/>
    <property type="match status" value="1"/>
</dbReference>
<evidence type="ECO:0000313" key="4">
    <source>
        <dbReference type="Proteomes" id="UP000546917"/>
    </source>
</evidence>
<reference evidence="1 3" key="1">
    <citation type="submission" date="2011-10" db="EMBL/GenBank/DDBJ databases">
        <title>Metabolic and evolutionary patterns in the extreme acidophile Ferroplasma acidiphilum.</title>
        <authorList>
            <person name="Golyshina O.V."/>
            <person name="Kozyavkin S.A."/>
            <person name="Tatusov R.L."/>
            <person name="Slesarev A.I."/>
            <person name="Golyshin P.N."/>
        </authorList>
    </citation>
    <scope>NUCLEOTIDE SEQUENCE [LARGE SCALE GENOMIC DNA]</scope>
    <source>
        <strain evidence="1">Berkeley</strain>
        <strain evidence="3">Y</strain>
    </source>
</reference>
<dbReference type="OrthoDB" id="56433at2157"/>
<dbReference type="GeneID" id="16024794"/>
<name>A0A1V0N5F7_9ARCH</name>
<sequence>MEDEQSGEYCELIDRNLPPDHDFFLYESHVKIVKSFLGLAVSEARNVEKLRTMLDILDTLNQNLYDNETVLADNVRKQLRRETKEWIDIDQKMDNGDKYTAYLVLAASNLRIALSYLWRLSKLPDFSDHITEYPLEFMQKLINMINNEAMGNVLL</sequence>
<dbReference type="Pfam" id="PF09155">
    <property type="entry name" value="DUF1940"/>
    <property type="match status" value="1"/>
</dbReference>
<reference evidence="2 4" key="2">
    <citation type="submission" date="2020-05" db="EMBL/GenBank/DDBJ databases">
        <authorList>
            <person name="Zhang R."/>
        </authorList>
    </citation>
    <scope>NUCLEOTIDE SEQUENCE [LARGE SCALE GENOMIC DNA]</scope>
    <source>
        <strain evidence="2 4">DSM 28986</strain>
    </source>
</reference>
<proteinExistence type="predicted"/>
<dbReference type="Proteomes" id="UP000192050">
    <property type="component" value="Chromosome"/>
</dbReference>
<dbReference type="InterPro" id="IPR015238">
    <property type="entry name" value="DUF1940"/>
</dbReference>
<dbReference type="InterPro" id="IPR036451">
    <property type="entry name" value="CblAdoTrfase-like_sf"/>
</dbReference>
<evidence type="ECO:0000313" key="3">
    <source>
        <dbReference type="Proteomes" id="UP000192050"/>
    </source>
</evidence>
<keyword evidence="3" id="KW-1185">Reference proteome</keyword>
<dbReference type="RefSeq" id="WP_009886665.1">
    <property type="nucleotide sequence ID" value="NZ_CP015363.1"/>
</dbReference>
<gene>
    <name evidence="1" type="ORF">FAD_1528</name>
    <name evidence="2" type="ORF">HLB00_02615</name>
</gene>
<dbReference type="KEGG" id="fai:FAD_1528"/>
<organism evidence="1 3">
    <name type="scientific">Ferroplasma acidiphilum</name>
    <dbReference type="NCBI Taxonomy" id="74969"/>
    <lineage>
        <taxon>Archaea</taxon>
        <taxon>Methanobacteriati</taxon>
        <taxon>Thermoplasmatota</taxon>
        <taxon>Thermoplasmata</taxon>
        <taxon>Thermoplasmatales</taxon>
        <taxon>Ferroplasmaceae</taxon>
        <taxon>Ferroplasma</taxon>
    </lineage>
</organism>
<dbReference type="EMBL" id="JABGBP010000082">
    <property type="protein sequence ID" value="NOL59726.1"/>
    <property type="molecule type" value="Genomic_DNA"/>
</dbReference>
<evidence type="ECO:0000313" key="2">
    <source>
        <dbReference type="EMBL" id="NOL59726.1"/>
    </source>
</evidence>
<dbReference type="SUPFAM" id="SSF89028">
    <property type="entry name" value="Cobalamin adenosyltransferase-like"/>
    <property type="match status" value="1"/>
</dbReference>
<dbReference type="AlphaFoldDB" id="A0A1V0N5F7"/>
<dbReference type="EMBL" id="CP015363">
    <property type="protein sequence ID" value="ARD85378.1"/>
    <property type="molecule type" value="Genomic_DNA"/>
</dbReference>